<evidence type="ECO:0000256" key="1">
    <source>
        <dbReference type="SAM" id="MobiDB-lite"/>
    </source>
</evidence>
<feature type="compositionally biased region" description="Polar residues" evidence="1">
    <location>
        <begin position="59"/>
        <end position="68"/>
    </location>
</feature>
<proteinExistence type="predicted"/>
<dbReference type="Proteomes" id="UP001301871">
    <property type="component" value="Segment"/>
</dbReference>
<feature type="compositionally biased region" description="Gly residues" evidence="1">
    <location>
        <begin position="125"/>
        <end position="135"/>
    </location>
</feature>
<dbReference type="EMBL" id="OR420734">
    <property type="protein sequence ID" value="WMM94900.1"/>
    <property type="molecule type" value="Genomic_DNA"/>
</dbReference>
<evidence type="ECO:0000313" key="2">
    <source>
        <dbReference type="EMBL" id="WMM94900.1"/>
    </source>
</evidence>
<feature type="compositionally biased region" description="Basic and acidic residues" evidence="1">
    <location>
        <begin position="139"/>
        <end position="149"/>
    </location>
</feature>
<gene>
    <name evidence="2" type="ORF">CRP804_gp22</name>
</gene>
<name>A0AAX3ZV53_9CAUD</name>
<keyword evidence="3" id="KW-1185">Reference proteome</keyword>
<protein>
    <submittedName>
        <fullName evidence="2">Uncharacterized protein</fullName>
    </submittedName>
</protein>
<feature type="region of interest" description="Disordered" evidence="1">
    <location>
        <begin position="1"/>
        <end position="179"/>
    </location>
</feature>
<evidence type="ECO:0000313" key="3">
    <source>
        <dbReference type="Proteomes" id="UP001301871"/>
    </source>
</evidence>
<organism evidence="2 3">
    <name type="scientific">Roseobacter phage CRP-804</name>
    <dbReference type="NCBI Taxonomy" id="3072850"/>
    <lineage>
        <taxon>Viruses</taxon>
        <taxon>Duplodnaviria</taxon>
        <taxon>Heunggongvirae</taxon>
        <taxon>Uroviricota</taxon>
        <taxon>Caudoviricetes</taxon>
        <taxon>Autographivirales</taxon>
        <taxon>Autographivirales incertae sedis</taxon>
        <taxon>Triteiavirus</taxon>
        <taxon>Triteiavirus CRP804</taxon>
    </lineage>
</organism>
<sequence length="179" mass="18267">MFLKNMTKPAIVFGGSGSGGGGGGGSSRAPRTSPRPKPRPSTRTVGGFQGPNIDGSAGYSMTFTTKSDGSVDRAVGATTSNGDSISNAGKTVTKQSAPVTAPSTNDNTPQSAPVTAPTQSDPRDGVGGGRDGGGSARRKASDAKEDNVSVRRQSLGIENYKREKPARSRANPMAITRNR</sequence>
<feature type="compositionally biased region" description="Gly residues" evidence="1">
    <location>
        <begin position="14"/>
        <end position="26"/>
    </location>
</feature>
<feature type="compositionally biased region" description="Polar residues" evidence="1">
    <location>
        <begin position="77"/>
        <end position="120"/>
    </location>
</feature>
<accession>A0AAX3ZV53</accession>
<reference evidence="2 3" key="1">
    <citation type="submission" date="2023-08" db="EMBL/GenBank/DDBJ databases">
        <authorList>
            <person name="Du S."/>
            <person name="Wu Z."/>
            <person name="Wu Y."/>
            <person name="Yang M."/>
            <person name="Shao J."/>
            <person name="Liu H."/>
            <person name="Zhao Y."/>
            <person name="Zhang Z."/>
        </authorList>
    </citation>
    <scope>NUCLEOTIDE SEQUENCE [LARGE SCALE GENOMIC DNA]</scope>
</reference>